<dbReference type="AlphaFoldDB" id="A0A225SX05"/>
<protein>
    <submittedName>
        <fullName evidence="1">Uncharacterized protein</fullName>
    </submittedName>
</protein>
<evidence type="ECO:0000313" key="2">
    <source>
        <dbReference type="Proteomes" id="UP000214747"/>
    </source>
</evidence>
<dbReference type="RefSeq" id="WP_088754683.1">
    <property type="nucleotide sequence ID" value="NZ_NJGV01000006.1"/>
</dbReference>
<sequence length="162" mass="17331">MSDTNQLRQAVALMLDVMPNSPIFSAAQVNDLIVDLEGAAAKPLDLEPPLTGLVAGVVVTQEQVNSIRHLVDSAANDGRHRESSLATGVLHCAKCGLHATLIGKAYQQSKEEGCPNGCGPLWPLTWEQHVQKLEARVAELESSLNANPIALSRPDTNRPPRG</sequence>
<organism evidence="1 2">
    <name type="scientific">Herbaspirillum aquaticum</name>
    <dbReference type="NCBI Taxonomy" id="568783"/>
    <lineage>
        <taxon>Bacteria</taxon>
        <taxon>Pseudomonadati</taxon>
        <taxon>Pseudomonadota</taxon>
        <taxon>Betaproteobacteria</taxon>
        <taxon>Burkholderiales</taxon>
        <taxon>Oxalobacteraceae</taxon>
        <taxon>Herbaspirillum</taxon>
    </lineage>
</organism>
<evidence type="ECO:0000313" key="1">
    <source>
        <dbReference type="EMBL" id="OWY35268.1"/>
    </source>
</evidence>
<accession>A0A225SX05</accession>
<gene>
    <name evidence="1" type="ORF">CEJ45_08320</name>
</gene>
<keyword evidence="2" id="KW-1185">Reference proteome</keyword>
<dbReference type="Proteomes" id="UP000214747">
    <property type="component" value="Unassembled WGS sequence"/>
</dbReference>
<comment type="caution">
    <text evidence="1">The sequence shown here is derived from an EMBL/GenBank/DDBJ whole genome shotgun (WGS) entry which is preliminary data.</text>
</comment>
<reference evidence="1 2" key="1">
    <citation type="journal article" date="2010" name="Int. J. Syst. Evol. Microbiol.">
        <title>Reclassification of Herbaspirillum putei as a later heterotypic synonym of Herbaspirillum huttiense, with the description of H. huttiense subsp. huttiense subsp. nov. and H. huttiense subsp. putei subsp. nov., comb. nov., and description of Herbaspirillum aquaticum sp. nov.</title>
        <authorList>
            <person name="Dobritsa A.P."/>
            <person name="Reddy M.C."/>
            <person name="Samadpour M."/>
        </authorList>
    </citation>
    <scope>NUCLEOTIDE SEQUENCE [LARGE SCALE GENOMIC DNA]</scope>
    <source>
        <strain evidence="1 2">IEH 4430</strain>
    </source>
</reference>
<proteinExistence type="predicted"/>
<dbReference type="EMBL" id="NJGV01000006">
    <property type="protein sequence ID" value="OWY35268.1"/>
    <property type="molecule type" value="Genomic_DNA"/>
</dbReference>
<name>A0A225SX05_9BURK</name>